<evidence type="ECO:0000313" key="3">
    <source>
        <dbReference type="Proteomes" id="UP000094776"/>
    </source>
</evidence>
<dbReference type="EMBL" id="CP013444">
    <property type="protein sequence ID" value="AOK19597.1"/>
    <property type="molecule type" value="Genomic_DNA"/>
</dbReference>
<feature type="chain" id="PRO_5008567716" evidence="1">
    <location>
        <begin position="30"/>
        <end position="350"/>
    </location>
</feature>
<evidence type="ECO:0000256" key="1">
    <source>
        <dbReference type="SAM" id="SignalP"/>
    </source>
</evidence>
<sequence>MDIDRHRIGGTLGIAACSFAAALSFATQAQGATDCYAVDMRGAPLYVTSNVLREAALKIANDRVASARTMGLDRADPPPAPKRCDGANDHLPAAGPNKHNYFGNVVSPLKFLRLAAYQCAGADGQSQFFSMNQAIYYRQCGGGQYSNYIHFWGRANGNPSTCFASDYPTMFAKATKDRKKPADLLNAMKTVYSGGLSGTAANDQALGNAMAAILIAESNRDYLVNLENYMLMDLADVKKATPEQIIGGHCVPNAGSCQNRGESQNGKHPIAWGGAQETMMVNGWGQAAGANSPFGMTFEGNLSSEWAVAKGKATSAKVAQCGAVPPTYGNLPPDQQSAVRAVFEGILPAR</sequence>
<organism evidence="2 3">
    <name type="scientific">Burkholderia cepacia</name>
    <name type="common">Pseudomonas cepacia</name>
    <dbReference type="NCBI Taxonomy" id="292"/>
    <lineage>
        <taxon>Bacteria</taxon>
        <taxon>Pseudomonadati</taxon>
        <taxon>Pseudomonadota</taxon>
        <taxon>Betaproteobacteria</taxon>
        <taxon>Burkholderiales</taxon>
        <taxon>Burkholderiaceae</taxon>
        <taxon>Burkholderia</taxon>
        <taxon>Burkholderia cepacia complex</taxon>
    </lineage>
</organism>
<feature type="signal peptide" evidence="1">
    <location>
        <begin position="1"/>
        <end position="29"/>
    </location>
</feature>
<keyword evidence="1" id="KW-0732">Signal</keyword>
<accession>A0A1B4Q0A4</accession>
<protein>
    <submittedName>
        <fullName evidence="2">Uncharacterized protein</fullName>
    </submittedName>
</protein>
<proteinExistence type="predicted"/>
<dbReference type="RefSeq" id="WP_069271240.1">
    <property type="nucleotide sequence ID" value="NZ_CP013444.1"/>
</dbReference>
<gene>
    <name evidence="2" type="ORF">WT26_27305</name>
</gene>
<dbReference type="AlphaFoldDB" id="A0A1B4Q0A4"/>
<dbReference type="Proteomes" id="UP000094776">
    <property type="component" value="Chromosome 2"/>
</dbReference>
<evidence type="ECO:0000313" key="2">
    <source>
        <dbReference type="EMBL" id="AOK19597.1"/>
    </source>
</evidence>
<reference evidence="2 3" key="1">
    <citation type="submission" date="2015-12" db="EMBL/GenBank/DDBJ databases">
        <title>Diversity of Burkholderia near neighbor genomes.</title>
        <authorList>
            <person name="Sahl J."/>
            <person name="Wagner D."/>
            <person name="Keim P."/>
        </authorList>
    </citation>
    <scope>NUCLEOTIDE SEQUENCE [LARGE SCALE GENOMIC DNA]</scope>
    <source>
        <strain evidence="2 3">MSMB1184WGS</strain>
    </source>
</reference>
<name>A0A1B4Q0A4_BURCE</name>